<feature type="compositionally biased region" description="Polar residues" evidence="1">
    <location>
        <begin position="40"/>
        <end position="49"/>
    </location>
</feature>
<sequence length="299" mass="30855">MESRARTRPGKLLALCTGLLLTVSACGPTAQQLQEREASASASPSGTRTVPTAPSRSAVPSPPPSPPVSEPAAPPRVGVTGSQTGMPQPVQDSCQWLLRRDPEPMSGAEAGACVSAAMAAGEGGIQTLQTETSWLPAGTYSVRFATAPGFAMTLQGMDEDLAVNIRDGKRVLRKNGKDISADPKGSAEAAYAAVLADAAELTVRPEKLAALLAPAAEVAVRYGAVLEGEAYTQISGSFDTADTGPVSGQEPDSSAVLPAGSFSLYLDDYYRPVRIEISGLNQGITSTITAVNAQWGTRP</sequence>
<dbReference type="Proteomes" id="UP001059859">
    <property type="component" value="Chromosome"/>
</dbReference>
<evidence type="ECO:0000256" key="2">
    <source>
        <dbReference type="SAM" id="SignalP"/>
    </source>
</evidence>
<dbReference type="PROSITE" id="PS51257">
    <property type="entry name" value="PROKAR_LIPOPROTEIN"/>
    <property type="match status" value="1"/>
</dbReference>
<evidence type="ECO:0000256" key="1">
    <source>
        <dbReference type="SAM" id="MobiDB-lite"/>
    </source>
</evidence>
<evidence type="ECO:0000313" key="3">
    <source>
        <dbReference type="EMBL" id="UWX95746.1"/>
    </source>
</evidence>
<feature type="compositionally biased region" description="Pro residues" evidence="1">
    <location>
        <begin position="60"/>
        <end position="74"/>
    </location>
</feature>
<gene>
    <name evidence="3" type="ORF">N2K95_08505</name>
</gene>
<feature type="compositionally biased region" description="Low complexity" evidence="1">
    <location>
        <begin position="50"/>
        <end position="59"/>
    </location>
</feature>
<organism evidence="3 4">
    <name type="scientific">Arthrobacter zhaoxinii</name>
    <dbReference type="NCBI Taxonomy" id="2964616"/>
    <lineage>
        <taxon>Bacteria</taxon>
        <taxon>Bacillati</taxon>
        <taxon>Actinomycetota</taxon>
        <taxon>Actinomycetes</taxon>
        <taxon>Micrococcales</taxon>
        <taxon>Micrococcaceae</taxon>
        <taxon>Arthrobacter</taxon>
    </lineage>
</organism>
<reference evidence="3" key="1">
    <citation type="submission" date="2022-09" db="EMBL/GenBank/DDBJ databases">
        <title>Novel species in genus Arthrobacter.</title>
        <authorList>
            <person name="Liu Y."/>
        </authorList>
    </citation>
    <scope>NUCLEOTIDE SEQUENCE</scope>
    <source>
        <strain evidence="3">Zg-Y815</strain>
    </source>
</reference>
<protein>
    <recommendedName>
        <fullName evidence="5">Lipoprotein</fullName>
    </recommendedName>
</protein>
<feature type="region of interest" description="Disordered" evidence="1">
    <location>
        <begin position="29"/>
        <end position="90"/>
    </location>
</feature>
<feature type="chain" id="PRO_5046172275" description="Lipoprotein" evidence="2">
    <location>
        <begin position="28"/>
        <end position="299"/>
    </location>
</feature>
<dbReference type="RefSeq" id="WP_260651220.1">
    <property type="nucleotide sequence ID" value="NZ_CP104275.1"/>
</dbReference>
<keyword evidence="4" id="KW-1185">Reference proteome</keyword>
<feature type="signal peptide" evidence="2">
    <location>
        <begin position="1"/>
        <end position="27"/>
    </location>
</feature>
<dbReference type="Gene3D" id="2.50.20.20">
    <property type="match status" value="1"/>
</dbReference>
<dbReference type="EMBL" id="CP104275">
    <property type="protein sequence ID" value="UWX95746.1"/>
    <property type="molecule type" value="Genomic_DNA"/>
</dbReference>
<accession>A0ABY5YNE1</accession>
<evidence type="ECO:0000313" key="4">
    <source>
        <dbReference type="Proteomes" id="UP001059859"/>
    </source>
</evidence>
<proteinExistence type="predicted"/>
<name>A0ABY5YNE1_9MICC</name>
<keyword evidence="2" id="KW-0732">Signal</keyword>
<evidence type="ECO:0008006" key="5">
    <source>
        <dbReference type="Google" id="ProtNLM"/>
    </source>
</evidence>
<feature type="compositionally biased region" description="Polar residues" evidence="1">
    <location>
        <begin position="80"/>
        <end position="90"/>
    </location>
</feature>